<dbReference type="Proteomes" id="UP000004169">
    <property type="component" value="Unassembled WGS sequence"/>
</dbReference>
<dbReference type="GO" id="GO:0034599">
    <property type="term" value="P:cellular response to oxidative stress"/>
    <property type="evidence" value="ECO:0007669"/>
    <property type="project" value="TreeGrafter"/>
</dbReference>
<feature type="active site" description="Proton acceptor" evidence="10">
    <location>
        <position position="440"/>
    </location>
</feature>
<name>H8FRL6_MAGML</name>
<keyword evidence="11" id="KW-0520">NAD</keyword>
<comment type="function">
    <text evidence="14">Catalyzes the reduction of glutathione disulfide (GSSG) to reduced glutathione (GSH).</text>
</comment>
<evidence type="ECO:0000259" key="16">
    <source>
        <dbReference type="Pfam" id="PF02852"/>
    </source>
</evidence>
<protein>
    <recommendedName>
        <fullName evidence="14">Glutathione reductase</fullName>
        <shortName evidence="14">GRase</shortName>
        <ecNumber evidence="14">1.8.1.7</ecNumber>
    </recommendedName>
</protein>
<dbReference type="GO" id="GO:0004362">
    <property type="term" value="F:glutathione-disulfide reductase (NADPH) activity"/>
    <property type="evidence" value="ECO:0007669"/>
    <property type="project" value="UniProtKB-EC"/>
</dbReference>
<feature type="binding site" evidence="11">
    <location>
        <position position="266"/>
    </location>
    <ligand>
        <name>NAD(+)</name>
        <dbReference type="ChEBI" id="CHEBI:57540"/>
    </ligand>
</feature>
<dbReference type="Pfam" id="PF07992">
    <property type="entry name" value="Pyr_redox_2"/>
    <property type="match status" value="1"/>
</dbReference>
<feature type="binding site" evidence="11">
    <location>
        <position position="115"/>
    </location>
    <ligand>
        <name>FAD</name>
        <dbReference type="ChEBI" id="CHEBI:57692"/>
    </ligand>
</feature>
<dbReference type="PANTHER" id="PTHR42737">
    <property type="entry name" value="GLUTATHIONE REDUCTASE"/>
    <property type="match status" value="1"/>
</dbReference>
<evidence type="ECO:0000259" key="17">
    <source>
        <dbReference type="Pfam" id="PF07992"/>
    </source>
</evidence>
<accession>H8FRL6</accession>
<feature type="compositionally biased region" description="Pro residues" evidence="15">
    <location>
        <begin position="475"/>
        <end position="490"/>
    </location>
</feature>
<evidence type="ECO:0000256" key="15">
    <source>
        <dbReference type="SAM" id="MobiDB-lite"/>
    </source>
</evidence>
<dbReference type="STRING" id="1150626.PHAMO_220122"/>
<evidence type="ECO:0000313" key="18">
    <source>
        <dbReference type="EMBL" id="CCG41004.1"/>
    </source>
</evidence>
<proteinExistence type="inferred from homology"/>
<dbReference type="InterPro" id="IPR006324">
    <property type="entry name" value="GSHR"/>
</dbReference>
<dbReference type="Gene3D" id="3.50.50.60">
    <property type="entry name" value="FAD/NAD(P)-binding domain"/>
    <property type="match status" value="2"/>
</dbReference>
<comment type="similarity">
    <text evidence="1 13">Belongs to the class-I pyridine nucleotide-disulfide oxidoreductase family.</text>
</comment>
<comment type="caution">
    <text evidence="18">The sequence shown here is derived from an EMBL/GenBank/DDBJ whole genome shotgun (WGS) entry which is preliminary data.</text>
</comment>
<sequence length="503" mass="53615">MTAYDFDLITIGAGSGGVRASRLAAEAGRRVAMIERSRVGGTCVMRGCVPKKLLVIGAGFAAELADAEAFGWQVTGAEFDWARLVVSKNAELNRLETIYARVLREAGVTMVKGRGTLLDAHTVQVGERRLTAETILIATGGKPFLPALPGIEHAITSNEALDLMQLPRRAVIVGGGYIAVEFAGIFNALGVEVTLLLRGEAILRGFDPDLRSAQTEEMEALGIDIRPRTLVRAIERDRSGSRVLTSDIDGNPGETIETDLILYATGRVPNSAGLGLEAAGVQLDERGAVIVDAFSRTSIRNIWAVGDVTNRLNLTPAALAEAGAFVRTAFQGCPTAIDHQLVPTAVFGAPPLATVGLGEDEARRLYGSVDVYISRFRPLRQGLTGRGGRALVKLVVERDDDHVLGVHVIGPDAPEIIQGFAVALRCRATKAQFDATLGVHPTAAEELVTLRQRRPDPAPKPTLQPEPKLESTEAPSPPSTPEPQTDPLPDPDLEPERTAPDPS</sequence>
<organism evidence="18 19">
    <name type="scientific">Magnetospirillum molischianum DSM 120</name>
    <dbReference type="NCBI Taxonomy" id="1150626"/>
    <lineage>
        <taxon>Bacteria</taxon>
        <taxon>Pseudomonadati</taxon>
        <taxon>Pseudomonadota</taxon>
        <taxon>Alphaproteobacteria</taxon>
        <taxon>Rhodospirillales</taxon>
        <taxon>Rhodospirillaceae</taxon>
        <taxon>Magnetospirillum</taxon>
    </lineage>
</organism>
<dbReference type="NCBIfam" id="TIGR01424">
    <property type="entry name" value="gluta_reduc_2"/>
    <property type="match status" value="1"/>
</dbReference>
<dbReference type="InterPro" id="IPR036188">
    <property type="entry name" value="FAD/NAD-bd_sf"/>
</dbReference>
<feature type="binding site" evidence="11">
    <location>
        <position position="307"/>
    </location>
    <ligand>
        <name>FAD</name>
        <dbReference type="ChEBI" id="CHEBI:57692"/>
    </ligand>
</feature>
<feature type="domain" description="Pyridine nucleotide-disulphide oxidoreductase dimerisation" evidence="16">
    <location>
        <begin position="342"/>
        <end position="450"/>
    </location>
</feature>
<dbReference type="PRINTS" id="PR00411">
    <property type="entry name" value="PNDRDTASEI"/>
</dbReference>
<dbReference type="RefSeq" id="WP_002727725.1">
    <property type="nucleotide sequence ID" value="NZ_CAHP01000015.1"/>
</dbReference>
<feature type="disulfide bond" description="Redox-active" evidence="12">
    <location>
        <begin position="43"/>
        <end position="48"/>
    </location>
</feature>
<keyword evidence="8 13" id="KW-0676">Redox-active center</keyword>
<evidence type="ECO:0000256" key="11">
    <source>
        <dbReference type="PIRSR" id="PIRSR000350-3"/>
    </source>
</evidence>
<feature type="domain" description="FAD/NAD(P)-binding" evidence="17">
    <location>
        <begin position="7"/>
        <end position="322"/>
    </location>
</feature>
<evidence type="ECO:0000256" key="5">
    <source>
        <dbReference type="ARBA" id="ARBA00022857"/>
    </source>
</evidence>
<dbReference type="InterPro" id="IPR001100">
    <property type="entry name" value="Pyr_nuc-diS_OxRdtase"/>
</dbReference>
<evidence type="ECO:0000256" key="13">
    <source>
        <dbReference type="RuleBase" id="RU003691"/>
    </source>
</evidence>
<dbReference type="PROSITE" id="PS00076">
    <property type="entry name" value="PYRIDINE_REDOX_1"/>
    <property type="match status" value="1"/>
</dbReference>
<dbReference type="InterPro" id="IPR016156">
    <property type="entry name" value="FAD/NAD-linked_Rdtase_dimer_sf"/>
</dbReference>
<dbReference type="PIRSF" id="PIRSF000350">
    <property type="entry name" value="Mercury_reductase_MerA"/>
    <property type="match status" value="1"/>
</dbReference>
<evidence type="ECO:0000256" key="14">
    <source>
        <dbReference type="RuleBase" id="RU365040"/>
    </source>
</evidence>
<dbReference type="SUPFAM" id="SSF55424">
    <property type="entry name" value="FAD/NAD-linked reductases, dimerisation (C-terminal) domain"/>
    <property type="match status" value="1"/>
</dbReference>
<evidence type="ECO:0000256" key="12">
    <source>
        <dbReference type="PIRSR" id="PIRSR000350-4"/>
    </source>
</evidence>
<dbReference type="InterPro" id="IPR046952">
    <property type="entry name" value="GSHR/TRXR-like"/>
</dbReference>
<dbReference type="GO" id="GO:0005829">
    <property type="term" value="C:cytosol"/>
    <property type="evidence" value="ECO:0007669"/>
    <property type="project" value="TreeGrafter"/>
</dbReference>
<dbReference type="EC" id="1.8.1.7" evidence="14"/>
<keyword evidence="5 14" id="KW-0521">NADP</keyword>
<feature type="compositionally biased region" description="Basic and acidic residues" evidence="15">
    <location>
        <begin position="494"/>
        <end position="503"/>
    </location>
</feature>
<evidence type="ECO:0000256" key="9">
    <source>
        <dbReference type="ARBA" id="ARBA00049142"/>
    </source>
</evidence>
<dbReference type="EMBL" id="CAHP01000015">
    <property type="protein sequence ID" value="CCG41004.1"/>
    <property type="molecule type" value="Genomic_DNA"/>
</dbReference>
<dbReference type="eggNOG" id="COG1249">
    <property type="taxonomic scope" value="Bacteria"/>
</dbReference>
<dbReference type="InterPro" id="IPR004099">
    <property type="entry name" value="Pyr_nucl-diS_OxRdtase_dimer"/>
</dbReference>
<dbReference type="Gene3D" id="3.30.390.30">
    <property type="match status" value="1"/>
</dbReference>
<evidence type="ECO:0000313" key="19">
    <source>
        <dbReference type="Proteomes" id="UP000004169"/>
    </source>
</evidence>
<dbReference type="GO" id="GO:0050660">
    <property type="term" value="F:flavin adenine dinucleotide binding"/>
    <property type="evidence" value="ECO:0007669"/>
    <property type="project" value="InterPro"/>
</dbReference>
<feature type="region of interest" description="Disordered" evidence="15">
    <location>
        <begin position="451"/>
        <end position="503"/>
    </location>
</feature>
<evidence type="ECO:0000256" key="6">
    <source>
        <dbReference type="ARBA" id="ARBA00023002"/>
    </source>
</evidence>
<keyword evidence="4 11" id="KW-0274">FAD</keyword>
<evidence type="ECO:0000256" key="1">
    <source>
        <dbReference type="ARBA" id="ARBA00007532"/>
    </source>
</evidence>
<keyword evidence="19" id="KW-1185">Reference proteome</keyword>
<dbReference type="Pfam" id="PF02852">
    <property type="entry name" value="Pyr_redox_dim"/>
    <property type="match status" value="1"/>
</dbReference>
<evidence type="ECO:0000256" key="7">
    <source>
        <dbReference type="ARBA" id="ARBA00023157"/>
    </source>
</evidence>
<feature type="binding site" evidence="11">
    <location>
        <position position="52"/>
    </location>
    <ligand>
        <name>FAD</name>
        <dbReference type="ChEBI" id="CHEBI:57692"/>
    </ligand>
</feature>
<dbReference type="PANTHER" id="PTHR42737:SF2">
    <property type="entry name" value="GLUTATHIONE REDUCTASE"/>
    <property type="match status" value="1"/>
</dbReference>
<keyword evidence="3 13" id="KW-0285">Flavoprotein</keyword>
<dbReference type="InterPro" id="IPR023753">
    <property type="entry name" value="FAD/NAD-binding_dom"/>
</dbReference>
<dbReference type="GO" id="GO:0050661">
    <property type="term" value="F:NADP binding"/>
    <property type="evidence" value="ECO:0007669"/>
    <property type="project" value="InterPro"/>
</dbReference>
<dbReference type="GO" id="GO:0045454">
    <property type="term" value="P:cell redox homeostasis"/>
    <property type="evidence" value="ECO:0007669"/>
    <property type="project" value="InterPro"/>
</dbReference>
<dbReference type="NCBIfam" id="NF004776">
    <property type="entry name" value="PRK06116.1"/>
    <property type="match status" value="1"/>
</dbReference>
<feature type="binding site" evidence="11">
    <location>
        <begin position="174"/>
        <end position="181"/>
    </location>
    <ligand>
        <name>NAD(+)</name>
        <dbReference type="ChEBI" id="CHEBI:57540"/>
    </ligand>
</feature>
<evidence type="ECO:0000256" key="2">
    <source>
        <dbReference type="ARBA" id="ARBA00011738"/>
    </source>
</evidence>
<dbReference type="AlphaFoldDB" id="H8FRL6"/>
<comment type="cofactor">
    <cofactor evidence="11">
        <name>FAD</name>
        <dbReference type="ChEBI" id="CHEBI:57692"/>
    </cofactor>
    <text evidence="11">Binds 1 FAD per subunit.</text>
</comment>
<evidence type="ECO:0000256" key="10">
    <source>
        <dbReference type="PIRSR" id="PIRSR000350-2"/>
    </source>
</evidence>
<dbReference type="InterPro" id="IPR012999">
    <property type="entry name" value="Pyr_OxRdtase_I_AS"/>
</dbReference>
<comment type="subunit">
    <text evidence="2">Homodimer.</text>
</comment>
<keyword evidence="7" id="KW-1015">Disulfide bond</keyword>
<reference evidence="18 19" key="1">
    <citation type="journal article" date="2012" name="J. Bacteriol.">
        <title>Draft Genome Sequence of the Purple Photosynthetic Bacterium Phaeospirillum molischianum DSM120, a Particularly Versatile Bacterium.</title>
        <authorList>
            <person name="Duquesne K."/>
            <person name="Prima V."/>
            <person name="Ji B."/>
            <person name="Rouy Z."/>
            <person name="Medigue C."/>
            <person name="Talla E."/>
            <person name="Sturgis J.N."/>
        </authorList>
    </citation>
    <scope>NUCLEOTIDE SEQUENCE [LARGE SCALE GENOMIC DNA]</scope>
    <source>
        <strain evidence="19">DSM120</strain>
    </source>
</reference>
<keyword evidence="6 13" id="KW-0560">Oxidoreductase</keyword>
<dbReference type="OrthoDB" id="9764616at2"/>
<gene>
    <name evidence="18" type="primary">GRC</name>
    <name evidence="18" type="ORF">PHAMO_220122</name>
</gene>
<evidence type="ECO:0000256" key="3">
    <source>
        <dbReference type="ARBA" id="ARBA00022630"/>
    </source>
</evidence>
<evidence type="ECO:0000256" key="8">
    <source>
        <dbReference type="ARBA" id="ARBA00023284"/>
    </source>
</evidence>
<dbReference type="PRINTS" id="PR00368">
    <property type="entry name" value="FADPNR"/>
</dbReference>
<evidence type="ECO:0000256" key="4">
    <source>
        <dbReference type="ARBA" id="ARBA00022827"/>
    </source>
</evidence>
<comment type="catalytic activity">
    <reaction evidence="9 14">
        <text>2 glutathione + NADP(+) = glutathione disulfide + NADPH + H(+)</text>
        <dbReference type="Rhea" id="RHEA:11740"/>
        <dbReference type="ChEBI" id="CHEBI:15378"/>
        <dbReference type="ChEBI" id="CHEBI:57783"/>
        <dbReference type="ChEBI" id="CHEBI:57925"/>
        <dbReference type="ChEBI" id="CHEBI:58297"/>
        <dbReference type="ChEBI" id="CHEBI:58349"/>
        <dbReference type="EC" id="1.8.1.7"/>
    </reaction>
</comment>
<dbReference type="SUPFAM" id="SSF51905">
    <property type="entry name" value="FAD/NAD(P)-binding domain"/>
    <property type="match status" value="1"/>
</dbReference>
<keyword evidence="11" id="KW-0547">Nucleotide-binding</keyword>
<dbReference type="GO" id="GO:0006749">
    <property type="term" value="P:glutathione metabolic process"/>
    <property type="evidence" value="ECO:0007669"/>
    <property type="project" value="InterPro"/>
</dbReference>